<dbReference type="KEGG" id="nta:107815298"/>
<dbReference type="PaxDb" id="4097-A0A1S4C5G2"/>
<dbReference type="InterPro" id="IPR008906">
    <property type="entry name" value="HATC_C_dom"/>
</dbReference>
<dbReference type="GO" id="GO:0003677">
    <property type="term" value="F:DNA binding"/>
    <property type="evidence" value="ECO:0007669"/>
    <property type="project" value="UniProtKB-KW"/>
</dbReference>
<dbReference type="SMR" id="A0A1S4C5G2"/>
<evidence type="ECO:0000256" key="1">
    <source>
        <dbReference type="ARBA" id="ARBA00004123"/>
    </source>
</evidence>
<protein>
    <submittedName>
        <fullName evidence="10">Zinc finger BED domain-containing protein RICESLEEPER 2-like</fullName>
    </submittedName>
</protein>
<feature type="compositionally biased region" description="Low complexity" evidence="8">
    <location>
        <begin position="20"/>
        <end position="37"/>
    </location>
</feature>
<keyword evidence="5" id="KW-0238">DNA-binding</keyword>
<evidence type="ECO:0000313" key="10">
    <source>
        <dbReference type="RefSeq" id="XP_016496343.1"/>
    </source>
</evidence>
<name>A0A1S4C5G2_TOBAC</name>
<organism evidence="10">
    <name type="scientific">Nicotiana tabacum</name>
    <name type="common">Common tobacco</name>
    <dbReference type="NCBI Taxonomy" id="4097"/>
    <lineage>
        <taxon>Eukaryota</taxon>
        <taxon>Viridiplantae</taxon>
        <taxon>Streptophyta</taxon>
        <taxon>Embryophyta</taxon>
        <taxon>Tracheophyta</taxon>
        <taxon>Spermatophyta</taxon>
        <taxon>Magnoliopsida</taxon>
        <taxon>eudicotyledons</taxon>
        <taxon>Gunneridae</taxon>
        <taxon>Pentapetalae</taxon>
        <taxon>asterids</taxon>
        <taxon>lamiids</taxon>
        <taxon>Solanales</taxon>
        <taxon>Solanaceae</taxon>
        <taxon>Nicotianoideae</taxon>
        <taxon>Nicotianeae</taxon>
        <taxon>Nicotiana</taxon>
    </lineage>
</organism>
<evidence type="ECO:0000256" key="5">
    <source>
        <dbReference type="ARBA" id="ARBA00023125"/>
    </source>
</evidence>
<dbReference type="Pfam" id="PF02892">
    <property type="entry name" value="zf-BED"/>
    <property type="match status" value="1"/>
</dbReference>
<evidence type="ECO:0000256" key="3">
    <source>
        <dbReference type="ARBA" id="ARBA00022771"/>
    </source>
</evidence>
<dbReference type="InterPro" id="IPR003656">
    <property type="entry name" value="Znf_BED"/>
</dbReference>
<dbReference type="Pfam" id="PF05699">
    <property type="entry name" value="Dimer_Tnp_hAT"/>
    <property type="match status" value="1"/>
</dbReference>
<dbReference type="PANTHER" id="PTHR23272:SF184">
    <property type="entry name" value="OS03G0311250 PROTEIN"/>
    <property type="match status" value="1"/>
</dbReference>
<dbReference type="AlphaFoldDB" id="A0A1S4C5G2"/>
<evidence type="ECO:0000259" key="9">
    <source>
        <dbReference type="PROSITE" id="PS50808"/>
    </source>
</evidence>
<dbReference type="OMA" id="WLHNEST"/>
<evidence type="ECO:0000256" key="8">
    <source>
        <dbReference type="SAM" id="MobiDB-lite"/>
    </source>
</evidence>
<dbReference type="PANTHER" id="PTHR23272">
    <property type="entry name" value="BED FINGER-RELATED"/>
    <property type="match status" value="1"/>
</dbReference>
<proteinExistence type="predicted"/>
<keyword evidence="3 7" id="KW-0863">Zinc-finger</keyword>
<dbReference type="OrthoDB" id="1301613at2759"/>
<dbReference type="PROSITE" id="PS50808">
    <property type="entry name" value="ZF_BED"/>
    <property type="match status" value="1"/>
</dbReference>
<dbReference type="SUPFAM" id="SSF53098">
    <property type="entry name" value="Ribonuclease H-like"/>
    <property type="match status" value="1"/>
</dbReference>
<evidence type="ECO:0000256" key="2">
    <source>
        <dbReference type="ARBA" id="ARBA00022723"/>
    </source>
</evidence>
<dbReference type="STRING" id="4097.A0A1S4C5G2"/>
<dbReference type="GO" id="GO:0046983">
    <property type="term" value="F:protein dimerization activity"/>
    <property type="evidence" value="ECO:0007669"/>
    <property type="project" value="InterPro"/>
</dbReference>
<evidence type="ECO:0000256" key="7">
    <source>
        <dbReference type="PROSITE-ProRule" id="PRU00027"/>
    </source>
</evidence>
<evidence type="ECO:0000256" key="4">
    <source>
        <dbReference type="ARBA" id="ARBA00022833"/>
    </source>
</evidence>
<evidence type="ECO:0000256" key="6">
    <source>
        <dbReference type="ARBA" id="ARBA00023242"/>
    </source>
</evidence>
<keyword evidence="2" id="KW-0479">Metal-binding</keyword>
<dbReference type="GO" id="GO:0005634">
    <property type="term" value="C:nucleus"/>
    <property type="evidence" value="ECO:0007669"/>
    <property type="project" value="UniProtKB-SubCell"/>
</dbReference>
<feature type="region of interest" description="Disordered" evidence="8">
    <location>
        <begin position="1"/>
        <end position="45"/>
    </location>
</feature>
<comment type="subcellular location">
    <subcellularLocation>
        <location evidence="1">Nucleus</location>
    </subcellularLocation>
</comment>
<keyword evidence="6" id="KW-0539">Nucleus</keyword>
<gene>
    <name evidence="10" type="primary">LOC107815298</name>
</gene>
<dbReference type="InterPro" id="IPR036236">
    <property type="entry name" value="Znf_C2H2_sf"/>
</dbReference>
<reference evidence="10" key="1">
    <citation type="submission" date="2025-08" db="UniProtKB">
        <authorList>
            <consortium name="RefSeq"/>
        </authorList>
    </citation>
    <scope>IDENTIFICATION</scope>
</reference>
<accession>A0A1S4C5G2</accession>
<dbReference type="RefSeq" id="XP_016496343.1">
    <property type="nucleotide sequence ID" value="XM_016640857.1"/>
</dbReference>
<sequence>MMKNETETVNELQIVEKVGESNASTNSDSTTNNSESEPGSKKRKMVKERSIAWRYFNKFTDAEGVKKARCKFCLEEYVVDTKNSGTSNLLLHIPKCPTNPYKAEGSQTTLDFQLQGLTDLKKHKKCGGVDSKTELDKYLGEDVEEDHEKFNILGWWKLNSPRFPTLVEMARDVLAIPISSVASESAFSTGGCILNPFRSSLTPRLVQALVCVQDWLHNESTTSVKIEEDLDNLEQLEAEFMNTGREPCIVDI</sequence>
<dbReference type="GO" id="GO:0008270">
    <property type="term" value="F:zinc ion binding"/>
    <property type="evidence" value="ECO:0007669"/>
    <property type="project" value="UniProtKB-KW"/>
</dbReference>
<feature type="domain" description="BED-type" evidence="9">
    <location>
        <begin position="47"/>
        <end position="103"/>
    </location>
</feature>
<dbReference type="InterPro" id="IPR012337">
    <property type="entry name" value="RNaseH-like_sf"/>
</dbReference>
<dbReference type="SUPFAM" id="SSF57667">
    <property type="entry name" value="beta-beta-alpha zinc fingers"/>
    <property type="match status" value="1"/>
</dbReference>
<dbReference type="SMART" id="SM00614">
    <property type="entry name" value="ZnF_BED"/>
    <property type="match status" value="1"/>
</dbReference>
<keyword evidence="4" id="KW-0862">Zinc</keyword>